<organism evidence="11">
    <name type="scientific">Cyanidioschyzon merolae</name>
    <name type="common">Red alga</name>
    <dbReference type="NCBI Taxonomy" id="45157"/>
    <lineage>
        <taxon>Eukaryota</taxon>
        <taxon>Rhodophyta</taxon>
        <taxon>Bangiophyceae</taxon>
        <taxon>Cyanidiales</taxon>
        <taxon>Cyanidiaceae</taxon>
        <taxon>Cyanidioschyzon</taxon>
    </lineage>
</organism>
<accession>A0A5P9RTT2</accession>
<protein>
    <recommendedName>
        <fullName evidence="8 9">Small ribosomal subunit protein uS17c</fullName>
    </recommendedName>
</protein>
<gene>
    <name evidence="9 11" type="primary">rps17</name>
</gene>
<proteinExistence type="inferred from homology"/>
<sequence>MKKLLGLVVSCRMQKTVIVEVKTQVKHALYGKRIMKKKRYAVHDPEKKASLGELIWIRTCRPISKTKKWIYDSSANASQSSR</sequence>
<dbReference type="SMR" id="A0A5P9RTT2"/>
<dbReference type="GO" id="GO:0006412">
    <property type="term" value="P:translation"/>
    <property type="evidence" value="ECO:0007669"/>
    <property type="project" value="UniProtKB-UniRule"/>
</dbReference>
<evidence type="ECO:0000256" key="4">
    <source>
        <dbReference type="ARBA" id="ARBA00022730"/>
    </source>
</evidence>
<dbReference type="PANTHER" id="PTHR10744">
    <property type="entry name" value="40S RIBOSOMAL PROTEIN S11 FAMILY MEMBER"/>
    <property type="match status" value="1"/>
</dbReference>
<reference evidence="11" key="2">
    <citation type="submission" date="2018-11" db="EMBL/GenBank/DDBJ databases">
        <title>Complete Plastid Genome of Cyanidioschyzon merolae Isolate 5578.</title>
        <authorList>
            <person name="Bi G."/>
        </authorList>
    </citation>
    <scope>NUCLEOTIDE SEQUENCE</scope>
</reference>
<keyword evidence="6 9" id="KW-0689">Ribosomal protein</keyword>
<evidence type="ECO:0000256" key="6">
    <source>
        <dbReference type="ARBA" id="ARBA00022980"/>
    </source>
</evidence>
<keyword evidence="5 9" id="KW-0694">RNA-binding</keyword>
<evidence type="ECO:0000256" key="7">
    <source>
        <dbReference type="ARBA" id="ARBA00023274"/>
    </source>
</evidence>
<dbReference type="EMBL" id="MK231135">
    <property type="protein sequence ID" value="QFV17204.1"/>
    <property type="molecule type" value="Genomic_DNA"/>
</dbReference>
<dbReference type="SUPFAM" id="SSF50249">
    <property type="entry name" value="Nucleic acid-binding proteins"/>
    <property type="match status" value="1"/>
</dbReference>
<geneLocation type="chloroplast" evidence="11"/>
<dbReference type="GO" id="GO:0009507">
    <property type="term" value="C:chloroplast"/>
    <property type="evidence" value="ECO:0007669"/>
    <property type="project" value="UniProtKB-SubCell"/>
</dbReference>
<reference evidence="10" key="1">
    <citation type="submission" date="2018-11" db="EMBL/GenBank/DDBJ databases">
        <title>Complete Plastid Genome of Cyanidioschyzon merolae Isolate 5508.</title>
        <authorList>
            <person name="Bi G."/>
        </authorList>
    </citation>
    <scope>NUCLEOTIDE SEQUENCE</scope>
    <source>
        <strain evidence="10">5508</strain>
    </source>
</reference>
<evidence type="ECO:0000256" key="3">
    <source>
        <dbReference type="ARBA" id="ARBA00011458"/>
    </source>
</evidence>
<name>A0A5P9RTT2_CYAME</name>
<dbReference type="Pfam" id="PF00366">
    <property type="entry name" value="Ribosomal_S17"/>
    <property type="match status" value="1"/>
</dbReference>
<keyword evidence="7 9" id="KW-0687">Ribonucleoprotein</keyword>
<keyword evidence="11" id="KW-0150">Chloroplast</keyword>
<dbReference type="PANTHER" id="PTHR10744:SF1">
    <property type="entry name" value="SMALL RIBOSOMAL SUBUNIT PROTEIN US17M"/>
    <property type="match status" value="1"/>
</dbReference>
<dbReference type="OMA" id="HPMYGKF"/>
<evidence type="ECO:0000256" key="5">
    <source>
        <dbReference type="ARBA" id="ARBA00022884"/>
    </source>
</evidence>
<dbReference type="PRINTS" id="PR00973">
    <property type="entry name" value="RIBOSOMALS17"/>
</dbReference>
<comment type="subunit">
    <text evidence="3 9">Part of the 30S ribosomal subunit.</text>
</comment>
<dbReference type="NCBIfam" id="NF004123">
    <property type="entry name" value="PRK05610.1"/>
    <property type="match status" value="1"/>
</dbReference>
<dbReference type="GO" id="GO:0003735">
    <property type="term" value="F:structural constituent of ribosome"/>
    <property type="evidence" value="ECO:0007669"/>
    <property type="project" value="InterPro"/>
</dbReference>
<dbReference type="InterPro" id="IPR019984">
    <property type="entry name" value="Ribosomal_uS17_bact/chlr"/>
</dbReference>
<keyword evidence="11" id="KW-0934">Plastid</keyword>
<dbReference type="GO" id="GO:0019843">
    <property type="term" value="F:rRNA binding"/>
    <property type="evidence" value="ECO:0007669"/>
    <property type="project" value="UniProtKB-UniRule"/>
</dbReference>
<evidence type="ECO:0000256" key="8">
    <source>
        <dbReference type="ARBA" id="ARBA00035251"/>
    </source>
</evidence>
<dbReference type="Gene3D" id="2.40.50.140">
    <property type="entry name" value="Nucleic acid-binding proteins"/>
    <property type="match status" value="1"/>
</dbReference>
<keyword evidence="4 9" id="KW-0699">rRNA-binding</keyword>
<comment type="similarity">
    <text evidence="2 9">Belongs to the universal ribosomal protein uS17 family.</text>
</comment>
<dbReference type="InterPro" id="IPR000266">
    <property type="entry name" value="Ribosomal_uS17"/>
</dbReference>
<evidence type="ECO:0000256" key="9">
    <source>
        <dbReference type="HAMAP-Rule" id="MF_01345"/>
    </source>
</evidence>
<evidence type="ECO:0000313" key="11">
    <source>
        <dbReference type="EMBL" id="QFV17204.1"/>
    </source>
</evidence>
<comment type="function">
    <text evidence="1 9">One of the primary rRNA binding proteins, it binds specifically to the 5'-end of 16S ribosomal RNA.</text>
</comment>
<dbReference type="CDD" id="cd00364">
    <property type="entry name" value="Ribosomal_uS17"/>
    <property type="match status" value="1"/>
</dbReference>
<dbReference type="GO" id="GO:0022627">
    <property type="term" value="C:cytosolic small ribosomal subunit"/>
    <property type="evidence" value="ECO:0007669"/>
    <property type="project" value="TreeGrafter"/>
</dbReference>
<dbReference type="EMBL" id="MK231134">
    <property type="protein sequence ID" value="QFV17029.1"/>
    <property type="molecule type" value="Genomic_DNA"/>
</dbReference>
<evidence type="ECO:0000256" key="1">
    <source>
        <dbReference type="ARBA" id="ARBA00002932"/>
    </source>
</evidence>
<dbReference type="NCBIfam" id="TIGR03635">
    <property type="entry name" value="uS17_bact"/>
    <property type="match status" value="1"/>
</dbReference>
<evidence type="ECO:0000256" key="2">
    <source>
        <dbReference type="ARBA" id="ARBA00010254"/>
    </source>
</evidence>
<evidence type="ECO:0000313" key="10">
    <source>
        <dbReference type="EMBL" id="QFV17029.1"/>
    </source>
</evidence>
<dbReference type="InterPro" id="IPR012340">
    <property type="entry name" value="NA-bd_OB-fold"/>
</dbReference>
<comment type="subcellular location">
    <subcellularLocation>
        <location evidence="9">Plastid</location>
        <location evidence="9">Chloroplast</location>
    </subcellularLocation>
</comment>
<dbReference type="HAMAP" id="MF_01345_B">
    <property type="entry name" value="Ribosomal_uS17_B"/>
    <property type="match status" value="1"/>
</dbReference>
<dbReference type="AlphaFoldDB" id="A0A5P9RTT2"/>